<proteinExistence type="predicted"/>
<feature type="region of interest" description="Disordered" evidence="1">
    <location>
        <begin position="42"/>
        <end position="88"/>
    </location>
</feature>
<dbReference type="AlphaFoldDB" id="A0A7S4SJJ5"/>
<sequence length="237" mass="26355">MVFEGILEEISEQAGNGFSADYVHLGRNSDPVMNGQRTFYVDFSRKAPPPPKTPKKAKTDGASNDVTTTTRKKQSKKSKTASQSDKKGKTVVIRNGKFYVPDADDFENGNENFDEDDFGLGTFAHRVGSKACNAQNKAVLPKEQTQMLVDRIKKLVSLWADEERMNGNKVFYWNIMNKDAMNTIAAQVPASMEELSSLGILGENIERENGKRPIKSIGRLSSWKICKNILILMAQSA</sequence>
<organism evidence="2">
    <name type="scientific">Ditylum brightwellii</name>
    <dbReference type="NCBI Taxonomy" id="49249"/>
    <lineage>
        <taxon>Eukaryota</taxon>
        <taxon>Sar</taxon>
        <taxon>Stramenopiles</taxon>
        <taxon>Ochrophyta</taxon>
        <taxon>Bacillariophyta</taxon>
        <taxon>Mediophyceae</taxon>
        <taxon>Lithodesmiophycidae</taxon>
        <taxon>Lithodesmiales</taxon>
        <taxon>Lithodesmiaceae</taxon>
        <taxon>Ditylum</taxon>
    </lineage>
</organism>
<name>A0A7S4SJJ5_9STRA</name>
<evidence type="ECO:0000256" key="1">
    <source>
        <dbReference type="SAM" id="MobiDB-lite"/>
    </source>
</evidence>
<evidence type="ECO:0000313" key="2">
    <source>
        <dbReference type="EMBL" id="CAE4647407.1"/>
    </source>
</evidence>
<accession>A0A7S4SJJ5</accession>
<gene>
    <name evidence="2" type="ORF">DBRI00130_LOCUS36176</name>
</gene>
<protein>
    <submittedName>
        <fullName evidence="2">Uncharacterized protein</fullName>
    </submittedName>
</protein>
<feature type="compositionally biased region" description="Basic residues" evidence="1">
    <location>
        <begin position="70"/>
        <end position="79"/>
    </location>
</feature>
<reference evidence="2" key="1">
    <citation type="submission" date="2021-01" db="EMBL/GenBank/DDBJ databases">
        <authorList>
            <person name="Corre E."/>
            <person name="Pelletier E."/>
            <person name="Niang G."/>
            <person name="Scheremetjew M."/>
            <person name="Finn R."/>
            <person name="Kale V."/>
            <person name="Holt S."/>
            <person name="Cochrane G."/>
            <person name="Meng A."/>
            <person name="Brown T."/>
            <person name="Cohen L."/>
        </authorList>
    </citation>
    <scope>NUCLEOTIDE SEQUENCE</scope>
    <source>
        <strain evidence="2">GSO104</strain>
    </source>
</reference>
<dbReference type="EMBL" id="HBNS01046808">
    <property type="protein sequence ID" value="CAE4647407.1"/>
    <property type="molecule type" value="Transcribed_RNA"/>
</dbReference>